<feature type="transmembrane region" description="Helical" evidence="1">
    <location>
        <begin position="164"/>
        <end position="184"/>
    </location>
</feature>
<evidence type="ECO:0000313" key="3">
    <source>
        <dbReference type="EMBL" id="BCD99119.1"/>
    </source>
</evidence>
<dbReference type="SUPFAM" id="SSF49879">
    <property type="entry name" value="SMAD/FHA domain"/>
    <property type="match status" value="1"/>
</dbReference>
<dbReference type="InterPro" id="IPR008984">
    <property type="entry name" value="SMAD_FHA_dom_sf"/>
</dbReference>
<dbReference type="KEGG" id="marq:MARGE09_P3320"/>
<feature type="transmembrane region" description="Helical" evidence="1">
    <location>
        <begin position="121"/>
        <end position="144"/>
    </location>
</feature>
<name>A0AAN1WK93_9GAMM</name>
<gene>
    <name evidence="3" type="ORF">MARGE09_P3320</name>
</gene>
<organism evidence="3 4">
    <name type="scientific">Marinagarivorans cellulosilyticus</name>
    <dbReference type="NCBI Taxonomy" id="2721545"/>
    <lineage>
        <taxon>Bacteria</taxon>
        <taxon>Pseudomonadati</taxon>
        <taxon>Pseudomonadota</taxon>
        <taxon>Gammaproteobacteria</taxon>
        <taxon>Cellvibrionales</taxon>
        <taxon>Cellvibrionaceae</taxon>
        <taxon>Marinagarivorans</taxon>
    </lineage>
</organism>
<evidence type="ECO:0000313" key="4">
    <source>
        <dbReference type="Proteomes" id="UP001320119"/>
    </source>
</evidence>
<proteinExistence type="predicted"/>
<dbReference type="CDD" id="cd00060">
    <property type="entry name" value="FHA"/>
    <property type="match status" value="1"/>
</dbReference>
<feature type="transmembrane region" description="Helical" evidence="1">
    <location>
        <begin position="222"/>
        <end position="244"/>
    </location>
</feature>
<keyword evidence="1" id="KW-0812">Transmembrane</keyword>
<dbReference type="Pfam" id="PF00498">
    <property type="entry name" value="FHA"/>
    <property type="match status" value="1"/>
</dbReference>
<sequence>MALIVERINRSNHVLTLNRFCEPVVSVGRGFDQALIVDDLFVDAQHVQLSVDELTHAIQCVDLGSKNGVWVEPVVGKKYRLHGKAQLTSGDIIVIGRTRLRLCHSAHHVPEAQALTLRHRFIHAVSIWPVVVVMAVIVAIVSIVESYLALPVATALKRYSLESLYVVAAVFAYGVAWASVGRALRGDGRFVTQALVAGAGVVVLSALSFTVPWFAYHLPSEAVWGVVNTMLTASVFFIAVLASVAMATRLMWLGRVAAALLVPSAMVLNLVITYIDRPESVARVPYQRVLVAPASNYRSAIGSSAFVLEAQALYGLSDGPASKE</sequence>
<keyword evidence="1" id="KW-1133">Transmembrane helix</keyword>
<dbReference type="EMBL" id="AP023086">
    <property type="protein sequence ID" value="BCD99119.1"/>
    <property type="molecule type" value="Genomic_DNA"/>
</dbReference>
<feature type="transmembrane region" description="Helical" evidence="1">
    <location>
        <begin position="256"/>
        <end position="275"/>
    </location>
</feature>
<dbReference type="Proteomes" id="UP001320119">
    <property type="component" value="Chromosome"/>
</dbReference>
<dbReference type="InterPro" id="IPR000253">
    <property type="entry name" value="FHA_dom"/>
</dbReference>
<protein>
    <recommendedName>
        <fullName evidence="2">FHA domain-containing protein</fullName>
    </recommendedName>
</protein>
<dbReference type="AlphaFoldDB" id="A0AAN1WK93"/>
<evidence type="ECO:0000259" key="2">
    <source>
        <dbReference type="Pfam" id="PF00498"/>
    </source>
</evidence>
<dbReference type="Gene3D" id="2.60.200.20">
    <property type="match status" value="1"/>
</dbReference>
<accession>A0AAN1WK93</accession>
<evidence type="ECO:0000256" key="1">
    <source>
        <dbReference type="SAM" id="Phobius"/>
    </source>
</evidence>
<keyword evidence="1" id="KW-0472">Membrane</keyword>
<dbReference type="RefSeq" id="WP_236984063.1">
    <property type="nucleotide sequence ID" value="NZ_AP023086.1"/>
</dbReference>
<keyword evidence="4" id="KW-1185">Reference proteome</keyword>
<feature type="domain" description="FHA" evidence="2">
    <location>
        <begin position="25"/>
        <end position="96"/>
    </location>
</feature>
<reference evidence="3 4" key="1">
    <citation type="journal article" date="2022" name="IScience">
        <title>An ultrasensitive nanofiber-based assay for enzymatic hydrolysis and deep-sea microbial degradation of cellulose.</title>
        <authorList>
            <person name="Tsudome M."/>
            <person name="Tachioka M."/>
            <person name="Miyazaki M."/>
            <person name="Uchimura K."/>
            <person name="Tsuda M."/>
            <person name="Takaki Y."/>
            <person name="Deguchi S."/>
        </authorList>
    </citation>
    <scope>NUCLEOTIDE SEQUENCE [LARGE SCALE GENOMIC DNA]</scope>
    <source>
        <strain evidence="3 4">GE09</strain>
    </source>
</reference>
<feature type="transmembrane region" description="Helical" evidence="1">
    <location>
        <begin position="196"/>
        <end position="216"/>
    </location>
</feature>